<reference evidence="8" key="1">
    <citation type="submission" date="2005-08" db="EMBL/GenBank/DDBJ databases">
        <title>Complete sequence of chromosome 2 of Ralstonia eutropha JMP134.</title>
        <authorList>
            <person name="Copeland A."/>
            <person name="Lucas S."/>
            <person name="Lapidus A."/>
            <person name="Barry K."/>
            <person name="Detter J.C."/>
            <person name="Glavina T."/>
            <person name="Hammon N."/>
            <person name="Israni S."/>
            <person name="Pitluck S."/>
            <person name="Goltsman E."/>
            <person name="Martinez M."/>
            <person name="Schmutz J."/>
            <person name="Larimer F."/>
            <person name="Land M."/>
            <person name="Lykidis A."/>
            <person name="Richardson P."/>
        </authorList>
    </citation>
    <scope>NUCLEOTIDE SEQUENCE [LARGE SCALE GENOMIC DNA]</scope>
    <source>
        <strain evidence="8">JMP134</strain>
    </source>
</reference>
<keyword evidence="2" id="KW-0238">DNA-binding</keyword>
<dbReference type="InterPro" id="IPR009057">
    <property type="entry name" value="Homeodomain-like_sf"/>
</dbReference>
<dbReference type="InterPro" id="IPR000281">
    <property type="entry name" value="HTH_RpiR"/>
</dbReference>
<dbReference type="InterPro" id="IPR035472">
    <property type="entry name" value="RpiR-like_SIS"/>
</dbReference>
<dbReference type="CDD" id="cd05013">
    <property type="entry name" value="SIS_RpiR"/>
    <property type="match status" value="1"/>
</dbReference>
<dbReference type="PROSITE" id="PS51464">
    <property type="entry name" value="SIS"/>
    <property type="match status" value="1"/>
</dbReference>
<evidence type="ECO:0000256" key="5">
    <source>
        <dbReference type="SAM" id="MobiDB-lite"/>
    </source>
</evidence>
<dbReference type="Pfam" id="PF01380">
    <property type="entry name" value="SIS"/>
    <property type="match status" value="1"/>
</dbReference>
<dbReference type="SMR" id="Q46UY1"/>
<dbReference type="InterPro" id="IPR047640">
    <property type="entry name" value="RpiR-like"/>
</dbReference>
<dbReference type="PANTHER" id="PTHR30514:SF18">
    <property type="entry name" value="RPIR-FAMILY TRANSCRIPTIONAL REGULATOR"/>
    <property type="match status" value="1"/>
</dbReference>
<dbReference type="GO" id="GO:0006096">
    <property type="term" value="P:glycolytic process"/>
    <property type="evidence" value="ECO:0007669"/>
    <property type="project" value="UniProtKB-KW"/>
</dbReference>
<dbReference type="GO" id="GO:0003700">
    <property type="term" value="F:DNA-binding transcription factor activity"/>
    <property type="evidence" value="ECO:0007669"/>
    <property type="project" value="InterPro"/>
</dbReference>
<dbReference type="PROSITE" id="PS51071">
    <property type="entry name" value="HTH_RPIR"/>
    <property type="match status" value="1"/>
</dbReference>
<dbReference type="STRING" id="264198.Reut_B3695"/>
<evidence type="ECO:0000259" key="6">
    <source>
        <dbReference type="PROSITE" id="PS51071"/>
    </source>
</evidence>
<name>Q46UY1_CUPPJ</name>
<dbReference type="PANTHER" id="PTHR30514">
    <property type="entry name" value="GLUCOKINASE"/>
    <property type="match status" value="1"/>
</dbReference>
<dbReference type="EMBL" id="CP000091">
    <property type="protein sequence ID" value="AAZ63053.1"/>
    <property type="molecule type" value="Genomic_DNA"/>
</dbReference>
<feature type="region of interest" description="Disordered" evidence="5">
    <location>
        <begin position="1"/>
        <end position="27"/>
    </location>
</feature>
<dbReference type="OrthoDB" id="9814005at2"/>
<evidence type="ECO:0000256" key="2">
    <source>
        <dbReference type="ARBA" id="ARBA00023125"/>
    </source>
</evidence>
<dbReference type="GO" id="GO:0003677">
    <property type="term" value="F:DNA binding"/>
    <property type="evidence" value="ECO:0007669"/>
    <property type="project" value="UniProtKB-KW"/>
</dbReference>
<keyword evidence="1" id="KW-0805">Transcription regulation</keyword>
<evidence type="ECO:0000256" key="1">
    <source>
        <dbReference type="ARBA" id="ARBA00023015"/>
    </source>
</evidence>
<dbReference type="InterPro" id="IPR046348">
    <property type="entry name" value="SIS_dom_sf"/>
</dbReference>
<sequence>MDIREKKTPPTLAPGQTSNPATSLPPRTVEGLRDLVVSIGRDQAEVKLGAKALTVLAHLVERPEEVAVRTITDLANSLDVNASTLTRLATRLGFEGFAEFQGVFRNSMAQRHRHFYSQQAERLVGADNTGMPGGVSPEVGAVVQLAHESIQNVERFVARLSAEELRGAAELLAEAPRVRVHGLRQFSALASFLCYGLSMIRSDVGLLDAHGLGVAEGLAQLQRGDVVVVMSVAPYTRSVAEAAAAAAESGLTVIAITDTSASPLAAAARHAFFIPHESSFFSNSMGAYLIFCEGLLNLAATKLGKRSLRALARREQMIAALDIETE</sequence>
<gene>
    <name evidence="8" type="ordered locus">Reut_B3695</name>
</gene>
<evidence type="ECO:0000256" key="3">
    <source>
        <dbReference type="ARBA" id="ARBA00023152"/>
    </source>
</evidence>
<evidence type="ECO:0000256" key="4">
    <source>
        <dbReference type="ARBA" id="ARBA00023163"/>
    </source>
</evidence>
<evidence type="ECO:0000313" key="8">
    <source>
        <dbReference type="EMBL" id="AAZ63053.1"/>
    </source>
</evidence>
<dbReference type="InterPro" id="IPR036388">
    <property type="entry name" value="WH-like_DNA-bd_sf"/>
</dbReference>
<feature type="domain" description="HTH rpiR-type" evidence="6">
    <location>
        <begin position="35"/>
        <end position="111"/>
    </location>
</feature>
<dbReference type="InterPro" id="IPR001347">
    <property type="entry name" value="SIS_dom"/>
</dbReference>
<dbReference type="DNASU" id="3614490"/>
<dbReference type="Gene3D" id="1.10.10.10">
    <property type="entry name" value="Winged helix-like DNA-binding domain superfamily/Winged helix DNA-binding domain"/>
    <property type="match status" value="1"/>
</dbReference>
<dbReference type="Gene3D" id="3.40.50.10490">
    <property type="entry name" value="Glucose-6-phosphate isomerase like protein, domain 1"/>
    <property type="match status" value="1"/>
</dbReference>
<feature type="domain" description="SIS" evidence="7">
    <location>
        <begin position="168"/>
        <end position="305"/>
    </location>
</feature>
<keyword evidence="4" id="KW-0804">Transcription</keyword>
<dbReference type="GO" id="GO:0097367">
    <property type="term" value="F:carbohydrate derivative binding"/>
    <property type="evidence" value="ECO:0007669"/>
    <property type="project" value="InterPro"/>
</dbReference>
<dbReference type="KEGG" id="reu:Reut_B3695"/>
<dbReference type="AlphaFoldDB" id="Q46UY1"/>
<evidence type="ECO:0000259" key="7">
    <source>
        <dbReference type="PROSITE" id="PS51464"/>
    </source>
</evidence>
<keyword evidence="3" id="KW-0324">Glycolysis</keyword>
<dbReference type="HOGENOM" id="CLU_055769_1_3_4"/>
<dbReference type="SUPFAM" id="SSF46689">
    <property type="entry name" value="Homeodomain-like"/>
    <property type="match status" value="1"/>
</dbReference>
<dbReference type="eggNOG" id="COG1737">
    <property type="taxonomic scope" value="Bacteria"/>
</dbReference>
<accession>Q46UY1</accession>
<organism evidence="8">
    <name type="scientific">Cupriavidus pinatubonensis (strain JMP 134 / LMG 1197)</name>
    <name type="common">Cupriavidus necator (strain JMP 134)</name>
    <dbReference type="NCBI Taxonomy" id="264198"/>
    <lineage>
        <taxon>Bacteria</taxon>
        <taxon>Pseudomonadati</taxon>
        <taxon>Pseudomonadota</taxon>
        <taxon>Betaproteobacteria</taxon>
        <taxon>Burkholderiales</taxon>
        <taxon>Burkholderiaceae</taxon>
        <taxon>Cupriavidus</taxon>
    </lineage>
</organism>
<proteinExistence type="predicted"/>
<protein>
    <submittedName>
        <fullName evidence="8">Transcriptional regulator, RpiR family</fullName>
    </submittedName>
</protein>
<dbReference type="SUPFAM" id="SSF53697">
    <property type="entry name" value="SIS domain"/>
    <property type="match status" value="1"/>
</dbReference>
<dbReference type="Pfam" id="PF01418">
    <property type="entry name" value="HTH_6"/>
    <property type="match status" value="1"/>
</dbReference>